<reference evidence="1" key="1">
    <citation type="submission" date="2020-04" db="EMBL/GenBank/DDBJ databases">
        <title>Tenacibaculum mesophilum bac2.</title>
        <authorList>
            <person name="Li M."/>
        </authorList>
    </citation>
    <scope>NUCLEOTIDE SEQUENCE</scope>
    <source>
        <strain evidence="1">Bac2</strain>
    </source>
</reference>
<dbReference type="AlphaFoldDB" id="A0AAE9SF51"/>
<sequence length="197" mass="23215">MKWYFRSPAESNGDLSSLATFFKIPEAHNINIFFKKIKKGVEENNYLNFRAFSRGKFHDHQCMMGKTKNATRFQKSICLFPWLEEDLANYCFNLPVNKKYNFKKRLNKIALRELLEEKLKWGQSKRGVDLYFDLDIVKFKRDIVGKIVPDRLIMSVLDNNCVKDYVKVRGLLELMNFYQFCISKGLSDSEINKILNG</sequence>
<proteinExistence type="predicted"/>
<evidence type="ECO:0000313" key="2">
    <source>
        <dbReference type="Proteomes" id="UP001056837"/>
    </source>
</evidence>
<dbReference type="RefSeq" id="WP_253680831.1">
    <property type="nucleotide sequence ID" value="NZ_CP050861.1"/>
</dbReference>
<dbReference type="Proteomes" id="UP001056837">
    <property type="component" value="Chromosome"/>
</dbReference>
<organism evidence="1 2">
    <name type="scientific">Tenacibaculum mesophilum</name>
    <dbReference type="NCBI Taxonomy" id="104268"/>
    <lineage>
        <taxon>Bacteria</taxon>
        <taxon>Pseudomonadati</taxon>
        <taxon>Bacteroidota</taxon>
        <taxon>Flavobacteriia</taxon>
        <taxon>Flavobacteriales</taxon>
        <taxon>Flavobacteriaceae</taxon>
        <taxon>Tenacibaculum</taxon>
    </lineage>
</organism>
<dbReference type="EMBL" id="CP050861">
    <property type="protein sequence ID" value="UTD15147.1"/>
    <property type="molecule type" value="Genomic_DNA"/>
</dbReference>
<evidence type="ECO:0000313" key="1">
    <source>
        <dbReference type="EMBL" id="UTD15147.1"/>
    </source>
</evidence>
<accession>A0AAE9SF51</accession>
<gene>
    <name evidence="1" type="ORF">HER15_06535</name>
</gene>
<protein>
    <submittedName>
        <fullName evidence="1">Uncharacterized protein</fullName>
    </submittedName>
</protein>
<name>A0AAE9SF51_9FLAO</name>